<evidence type="ECO:0000313" key="2">
    <source>
        <dbReference type="Proteomes" id="UP001189429"/>
    </source>
</evidence>
<dbReference type="Proteomes" id="UP001189429">
    <property type="component" value="Unassembled WGS sequence"/>
</dbReference>
<accession>A0ABN9SYS1</accession>
<keyword evidence="2" id="KW-1185">Reference proteome</keyword>
<name>A0ABN9SYS1_9DINO</name>
<proteinExistence type="predicted"/>
<dbReference type="EMBL" id="CAUYUJ010014174">
    <property type="protein sequence ID" value="CAK0837758.1"/>
    <property type="molecule type" value="Genomic_DNA"/>
</dbReference>
<gene>
    <name evidence="1" type="ORF">PCOR1329_LOCUS33873</name>
</gene>
<protein>
    <recommendedName>
        <fullName evidence="3">JmjC domain-containing protein</fullName>
    </recommendedName>
</protein>
<comment type="caution">
    <text evidence="1">The sequence shown here is derived from an EMBL/GenBank/DDBJ whole genome shotgun (WGS) entry which is preliminary data.</text>
</comment>
<sequence>MISANTLNDLGMPSNEYGLKIEYNVVADHPADNISVNTFLEPFIIRKPQDVDKASRDIFQQTFANMYEEQDKPMAAKMTEVRDYMRKNDLGSAWGTLDYTPSFCFKLDGEDGDVSTEPLGGLRMAVYGRSTGEWKTEKTTLPWSQCPIFVQQFSGLSMVVVVDPEWVSKNLDFNGLLENAESGALYKHRSCLLEAGSAVYVPMGYVPFLIPIAASIDWKSKKPNLKESKRGAEVKHLASYGISYFLEDRVREKSPAGALAAAAAAWVAAKTTQLPKSFKANSDMDAWFDACGQGAARGDMVD</sequence>
<reference evidence="1" key="1">
    <citation type="submission" date="2023-10" db="EMBL/GenBank/DDBJ databases">
        <authorList>
            <person name="Chen Y."/>
            <person name="Shah S."/>
            <person name="Dougan E. K."/>
            <person name="Thang M."/>
            <person name="Chan C."/>
        </authorList>
    </citation>
    <scope>NUCLEOTIDE SEQUENCE [LARGE SCALE GENOMIC DNA]</scope>
</reference>
<evidence type="ECO:0008006" key="3">
    <source>
        <dbReference type="Google" id="ProtNLM"/>
    </source>
</evidence>
<organism evidence="1 2">
    <name type="scientific">Prorocentrum cordatum</name>
    <dbReference type="NCBI Taxonomy" id="2364126"/>
    <lineage>
        <taxon>Eukaryota</taxon>
        <taxon>Sar</taxon>
        <taxon>Alveolata</taxon>
        <taxon>Dinophyceae</taxon>
        <taxon>Prorocentrales</taxon>
        <taxon>Prorocentraceae</taxon>
        <taxon>Prorocentrum</taxon>
    </lineage>
</organism>
<evidence type="ECO:0000313" key="1">
    <source>
        <dbReference type="EMBL" id="CAK0837758.1"/>
    </source>
</evidence>